<protein>
    <submittedName>
        <fullName evidence="2">Uncharacterized protein</fullName>
    </submittedName>
</protein>
<gene>
    <name evidence="2" type="ORF">PENANT_c464G05788</name>
</gene>
<dbReference type="EMBL" id="MDYN01000464">
    <property type="protein sequence ID" value="OQD63794.1"/>
    <property type="molecule type" value="Genomic_DNA"/>
</dbReference>
<keyword evidence="1" id="KW-0812">Transmembrane</keyword>
<comment type="caution">
    <text evidence="2">The sequence shown here is derived from an EMBL/GenBank/DDBJ whole genome shotgun (WGS) entry which is preliminary data.</text>
</comment>
<evidence type="ECO:0000313" key="3">
    <source>
        <dbReference type="Proteomes" id="UP000191672"/>
    </source>
</evidence>
<keyword evidence="1" id="KW-0472">Membrane</keyword>
<proteinExistence type="predicted"/>
<evidence type="ECO:0000256" key="1">
    <source>
        <dbReference type="SAM" id="Phobius"/>
    </source>
</evidence>
<dbReference type="AlphaFoldDB" id="A0A1V6NGB6"/>
<evidence type="ECO:0000313" key="2">
    <source>
        <dbReference type="EMBL" id="OQD63794.1"/>
    </source>
</evidence>
<name>A0A1V6NGB6_9EURO</name>
<organism evidence="2 3">
    <name type="scientific">Penicillium antarcticum</name>
    <dbReference type="NCBI Taxonomy" id="416450"/>
    <lineage>
        <taxon>Eukaryota</taxon>
        <taxon>Fungi</taxon>
        <taxon>Dikarya</taxon>
        <taxon>Ascomycota</taxon>
        <taxon>Pezizomycotina</taxon>
        <taxon>Eurotiomycetes</taxon>
        <taxon>Eurotiomycetidae</taxon>
        <taxon>Eurotiales</taxon>
        <taxon>Aspergillaceae</taxon>
        <taxon>Penicillium</taxon>
    </lineage>
</organism>
<accession>A0A1V6NGB6</accession>
<feature type="transmembrane region" description="Helical" evidence="1">
    <location>
        <begin position="6"/>
        <end position="23"/>
    </location>
</feature>
<keyword evidence="3" id="KW-1185">Reference proteome</keyword>
<keyword evidence="1" id="KW-1133">Transmembrane helix</keyword>
<reference evidence="3" key="1">
    <citation type="journal article" date="2017" name="Nat. Microbiol.">
        <title>Global analysis of biosynthetic gene clusters reveals vast potential of secondary metabolite production in Penicillium species.</title>
        <authorList>
            <person name="Nielsen J.C."/>
            <person name="Grijseels S."/>
            <person name="Prigent S."/>
            <person name="Ji B."/>
            <person name="Dainat J."/>
            <person name="Nielsen K.F."/>
            <person name="Frisvad J.C."/>
            <person name="Workman M."/>
            <person name="Nielsen J."/>
        </authorList>
    </citation>
    <scope>NUCLEOTIDE SEQUENCE [LARGE SCALE GENOMIC DNA]</scope>
    <source>
        <strain evidence="3">IBT 31811</strain>
    </source>
</reference>
<sequence>MSIWMATYGSIVILRSSSVISVIRTGKSMKK</sequence>
<dbReference type="Proteomes" id="UP000191672">
    <property type="component" value="Unassembled WGS sequence"/>
</dbReference>